<reference evidence="1" key="1">
    <citation type="journal article" date="2016" name="Genome Announc.">
        <title>Draft genomes of two strains of Paenibacillus glucanolyticus with capability to degrade lignocellulose.</title>
        <authorList>
            <person name="Mathews S.L."/>
            <person name="Pawlak J."/>
            <person name="Grunden A.M."/>
        </authorList>
    </citation>
    <scope>NUCLEOTIDE SEQUENCE [LARGE SCALE GENOMIC DNA]</scope>
    <source>
        <strain evidence="1">SLM1</strain>
    </source>
</reference>
<name>A0A163MDK0_9BACL</name>
<protein>
    <submittedName>
        <fullName evidence="1">Ferredoxin</fullName>
    </submittedName>
</protein>
<dbReference type="PANTHER" id="PTHR37310:SF1">
    <property type="entry name" value="CYTOPLASMIC PROTEIN"/>
    <property type="match status" value="1"/>
</dbReference>
<dbReference type="EMBL" id="LWMH01000001">
    <property type="protein sequence ID" value="KZS48964.1"/>
    <property type="molecule type" value="Genomic_DNA"/>
</dbReference>
<dbReference type="Gene3D" id="1.20.1270.360">
    <property type="match status" value="1"/>
</dbReference>
<dbReference type="AlphaFoldDB" id="A0A163MDK0"/>
<accession>A0A163MDK0</accession>
<dbReference type="PANTHER" id="PTHR37310">
    <property type="entry name" value="CYTOPLASMIC PROTEIN-RELATED"/>
    <property type="match status" value="1"/>
</dbReference>
<comment type="caution">
    <text evidence="1">The sequence shown here is derived from an EMBL/GenBank/DDBJ whole genome shotgun (WGS) entry which is preliminary data.</text>
</comment>
<evidence type="ECO:0000313" key="2">
    <source>
        <dbReference type="Proteomes" id="UP000076796"/>
    </source>
</evidence>
<sequence>MKHHTAMMFPRVLKIVQECGAMCEHMVSHFLCMPDARSRIHQIQLLRDCATICETLSCYIARRSVFAKAAANLCAYICEACGNECAKFADQESQMCSRMCLKCAQECRTFAA</sequence>
<dbReference type="CDD" id="cd08026">
    <property type="entry name" value="DUF326"/>
    <property type="match status" value="1"/>
</dbReference>
<keyword evidence="2" id="KW-1185">Reference proteome</keyword>
<dbReference type="Pfam" id="PF03860">
    <property type="entry name" value="Csp"/>
    <property type="match status" value="1"/>
</dbReference>
<proteinExistence type="predicted"/>
<dbReference type="Proteomes" id="UP000076796">
    <property type="component" value="Unassembled WGS sequence"/>
</dbReference>
<dbReference type="InterPro" id="IPR005560">
    <property type="entry name" value="Csp_YhjQ"/>
</dbReference>
<evidence type="ECO:0000313" key="1">
    <source>
        <dbReference type="EMBL" id="KZS48964.1"/>
    </source>
</evidence>
<dbReference type="InterPro" id="IPR044543">
    <property type="entry name" value="YHJQ-like"/>
</dbReference>
<organism evidence="1 2">
    <name type="scientific">Paenibacillus glucanolyticus</name>
    <dbReference type="NCBI Taxonomy" id="59843"/>
    <lineage>
        <taxon>Bacteria</taxon>
        <taxon>Bacillati</taxon>
        <taxon>Bacillota</taxon>
        <taxon>Bacilli</taxon>
        <taxon>Bacillales</taxon>
        <taxon>Paenibacillaceae</taxon>
        <taxon>Paenibacillus</taxon>
    </lineage>
</organism>
<gene>
    <name evidence="1" type="ORF">AWU65_02335</name>
</gene>